<organism evidence="2">
    <name type="scientific">viral metagenome</name>
    <dbReference type="NCBI Taxonomy" id="1070528"/>
    <lineage>
        <taxon>unclassified sequences</taxon>
        <taxon>metagenomes</taxon>
        <taxon>organismal metagenomes</taxon>
    </lineage>
</organism>
<reference evidence="2" key="1">
    <citation type="journal article" date="2020" name="Nature">
        <title>Giant virus diversity and host interactions through global metagenomics.</title>
        <authorList>
            <person name="Schulz F."/>
            <person name="Roux S."/>
            <person name="Paez-Espino D."/>
            <person name="Jungbluth S."/>
            <person name="Walsh D.A."/>
            <person name="Denef V.J."/>
            <person name="McMahon K.D."/>
            <person name="Konstantinidis K.T."/>
            <person name="Eloe-Fadrosh E.A."/>
            <person name="Kyrpides N.C."/>
            <person name="Woyke T."/>
        </authorList>
    </citation>
    <scope>NUCLEOTIDE SEQUENCE</scope>
    <source>
        <strain evidence="2">GVMAG-M-3300023174-189</strain>
    </source>
</reference>
<dbReference type="InterPro" id="IPR008160">
    <property type="entry name" value="Collagen"/>
</dbReference>
<proteinExistence type="predicted"/>
<dbReference type="AlphaFoldDB" id="A0A6C0DJP7"/>
<accession>A0A6C0DJP7</accession>
<protein>
    <recommendedName>
        <fullName evidence="3">Collagen triple helix containing protein</fullName>
    </recommendedName>
</protein>
<dbReference type="Pfam" id="PF01391">
    <property type="entry name" value="Collagen"/>
    <property type="match status" value="1"/>
</dbReference>
<feature type="region of interest" description="Disordered" evidence="1">
    <location>
        <begin position="48"/>
        <end position="104"/>
    </location>
</feature>
<evidence type="ECO:0000313" key="2">
    <source>
        <dbReference type="EMBL" id="QHT16783.1"/>
    </source>
</evidence>
<dbReference type="EMBL" id="MN739626">
    <property type="protein sequence ID" value="QHT16783.1"/>
    <property type="molecule type" value="Genomic_DNA"/>
</dbReference>
<feature type="region of interest" description="Disordered" evidence="1">
    <location>
        <begin position="1"/>
        <end position="21"/>
    </location>
</feature>
<evidence type="ECO:0008006" key="3">
    <source>
        <dbReference type="Google" id="ProtNLM"/>
    </source>
</evidence>
<name>A0A6C0DJP7_9ZZZZ</name>
<feature type="compositionally biased region" description="Polar residues" evidence="1">
    <location>
        <begin position="1"/>
        <end position="14"/>
    </location>
</feature>
<sequence>MSSVLFSSGSYNQRNHARDNIKKVETKMGELEKKIADLEFVITTLQKTGSTSASGAVGPQGPPGPQGPMGQQGVPGPQGPVGPMGRDGVKGEPGVCTCPAPSSS</sequence>
<evidence type="ECO:0000256" key="1">
    <source>
        <dbReference type="SAM" id="MobiDB-lite"/>
    </source>
</evidence>